<dbReference type="GO" id="GO:0004527">
    <property type="term" value="F:exonuclease activity"/>
    <property type="evidence" value="ECO:0007669"/>
    <property type="project" value="UniProtKB-KW"/>
</dbReference>
<name>A0A7S6ZSI9_9GAMM</name>
<dbReference type="GO" id="GO:0003676">
    <property type="term" value="F:nucleic acid binding"/>
    <property type="evidence" value="ECO:0007669"/>
    <property type="project" value="InterPro"/>
</dbReference>
<dbReference type="KEGG" id="lcic:INQ41_01995"/>
<evidence type="ECO:0000256" key="1">
    <source>
        <dbReference type="ARBA" id="ARBA00022722"/>
    </source>
</evidence>
<dbReference type="CDD" id="cd06127">
    <property type="entry name" value="DEDDh"/>
    <property type="match status" value="1"/>
</dbReference>
<dbReference type="RefSeq" id="WP_193985792.1">
    <property type="nucleotide sequence ID" value="NZ_CP063656.1"/>
</dbReference>
<feature type="domain" description="Exonuclease" evidence="3">
    <location>
        <begin position="5"/>
        <end position="139"/>
    </location>
</feature>
<evidence type="ECO:0000313" key="4">
    <source>
        <dbReference type="EMBL" id="QOW19865.1"/>
    </source>
</evidence>
<dbReference type="Pfam" id="PF00929">
    <property type="entry name" value="RNase_T"/>
    <property type="match status" value="1"/>
</dbReference>
<proteinExistence type="predicted"/>
<sequence>MSAADQPVSIAAVLVELDAKGFGEPIAEWHGLACPTVPMNPHAQRVHGMSVEALRGLAFDVPALTSMLDRASALIAHNARFDIRMIGQVISGIERRRWRCTQRQWPWAPLANKKLDTVCAHFAIERSDVHGALADAHALRQALMQRTGKTDRSRTYLYKLLQRGDFAVETPRRSHWSERVDGHAESRPPHPRDAPMIPHWVYWVIGLLLAAHFMRP</sequence>
<keyword evidence="1" id="KW-0540">Nuclease</keyword>
<reference evidence="4 5" key="1">
    <citation type="submission" date="2020-10" db="EMBL/GenBank/DDBJ databases">
        <title>complete genome sequencing of Lysobacter sp. H21R20.</title>
        <authorList>
            <person name="Bae J.-W."/>
            <person name="Lee S.-Y."/>
        </authorList>
    </citation>
    <scope>NUCLEOTIDE SEQUENCE [LARGE SCALE GENOMIC DNA]</scope>
    <source>
        <strain evidence="4 5">H21R20</strain>
    </source>
</reference>
<keyword evidence="2 4" id="KW-0269">Exonuclease</keyword>
<organism evidence="4 5">
    <name type="scientific">Novilysobacter ciconiae</name>
    <dbReference type="NCBI Taxonomy" id="2781022"/>
    <lineage>
        <taxon>Bacteria</taxon>
        <taxon>Pseudomonadati</taxon>
        <taxon>Pseudomonadota</taxon>
        <taxon>Gammaproteobacteria</taxon>
        <taxon>Lysobacterales</taxon>
        <taxon>Lysobacteraceae</taxon>
        <taxon>Novilysobacter</taxon>
    </lineage>
</organism>
<evidence type="ECO:0000256" key="2">
    <source>
        <dbReference type="ARBA" id="ARBA00022839"/>
    </source>
</evidence>
<dbReference type="EMBL" id="CP063656">
    <property type="protein sequence ID" value="QOW19865.1"/>
    <property type="molecule type" value="Genomic_DNA"/>
</dbReference>
<dbReference type="InterPro" id="IPR036397">
    <property type="entry name" value="RNaseH_sf"/>
</dbReference>
<accession>A0A7S6ZSI9</accession>
<evidence type="ECO:0000313" key="5">
    <source>
        <dbReference type="Proteomes" id="UP000594059"/>
    </source>
</evidence>
<dbReference type="AlphaFoldDB" id="A0A7S6ZSI9"/>
<dbReference type="GO" id="GO:0006259">
    <property type="term" value="P:DNA metabolic process"/>
    <property type="evidence" value="ECO:0007669"/>
    <property type="project" value="UniProtKB-ARBA"/>
</dbReference>
<dbReference type="Proteomes" id="UP000594059">
    <property type="component" value="Chromosome"/>
</dbReference>
<dbReference type="Gene3D" id="3.30.420.10">
    <property type="entry name" value="Ribonuclease H-like superfamily/Ribonuclease H"/>
    <property type="match status" value="1"/>
</dbReference>
<keyword evidence="5" id="KW-1185">Reference proteome</keyword>
<keyword evidence="2 4" id="KW-0378">Hydrolase</keyword>
<evidence type="ECO:0000259" key="3">
    <source>
        <dbReference type="Pfam" id="PF00929"/>
    </source>
</evidence>
<dbReference type="InterPro" id="IPR013520">
    <property type="entry name" value="Ribonucl_H"/>
</dbReference>
<dbReference type="InterPro" id="IPR012337">
    <property type="entry name" value="RNaseH-like_sf"/>
</dbReference>
<gene>
    <name evidence="4" type="ORF">INQ41_01995</name>
</gene>
<protein>
    <submittedName>
        <fullName evidence="4">3'-5' exonuclease</fullName>
    </submittedName>
</protein>
<dbReference type="SUPFAM" id="SSF53098">
    <property type="entry name" value="Ribonuclease H-like"/>
    <property type="match status" value="1"/>
</dbReference>